<dbReference type="Pfam" id="PF00126">
    <property type="entry name" value="HTH_1"/>
    <property type="match status" value="1"/>
</dbReference>
<dbReference type="PANTHER" id="PTHR30537">
    <property type="entry name" value="HTH-TYPE TRANSCRIPTIONAL REGULATOR"/>
    <property type="match status" value="1"/>
</dbReference>
<evidence type="ECO:0000259" key="5">
    <source>
        <dbReference type="PROSITE" id="PS50931"/>
    </source>
</evidence>
<dbReference type="InterPro" id="IPR000847">
    <property type="entry name" value="LysR_HTH_N"/>
</dbReference>
<dbReference type="EMBL" id="JAQZSM010000021">
    <property type="protein sequence ID" value="MDD7972889.1"/>
    <property type="molecule type" value="Genomic_DNA"/>
</dbReference>
<dbReference type="InterPro" id="IPR036388">
    <property type="entry name" value="WH-like_DNA-bd_sf"/>
</dbReference>
<dbReference type="SUPFAM" id="SSF46785">
    <property type="entry name" value="Winged helix' DNA-binding domain"/>
    <property type="match status" value="1"/>
</dbReference>
<keyword evidence="7" id="KW-1185">Reference proteome</keyword>
<keyword evidence="2" id="KW-0805">Transcription regulation</keyword>
<dbReference type="PROSITE" id="PS50931">
    <property type="entry name" value="HTH_LYSR"/>
    <property type="match status" value="1"/>
</dbReference>
<dbReference type="SUPFAM" id="SSF53850">
    <property type="entry name" value="Periplasmic binding protein-like II"/>
    <property type="match status" value="1"/>
</dbReference>
<comment type="similarity">
    <text evidence="1">Belongs to the LysR transcriptional regulatory family.</text>
</comment>
<dbReference type="Gene3D" id="3.40.190.290">
    <property type="match status" value="1"/>
</dbReference>
<reference evidence="6" key="1">
    <citation type="submission" date="2023-02" db="EMBL/GenBank/DDBJ databases">
        <title>Description of Roseinatronobacter alkalisoli sp. nov., an alkaliphilic bacerium isolated from soda soil.</title>
        <authorList>
            <person name="Wei W."/>
        </authorList>
    </citation>
    <scope>NUCLEOTIDE SEQUENCE</scope>
    <source>
        <strain evidence="6">HJB301</strain>
    </source>
</reference>
<protein>
    <submittedName>
        <fullName evidence="6">LysR family transcriptional regulator</fullName>
    </submittedName>
</protein>
<dbReference type="PANTHER" id="PTHR30537:SF72">
    <property type="entry name" value="LYSR FAMILY TRANSCRIPTIONAL REGULATOR"/>
    <property type="match status" value="1"/>
</dbReference>
<keyword evidence="4" id="KW-0804">Transcription</keyword>
<proteinExistence type="inferred from homology"/>
<dbReference type="InterPro" id="IPR058163">
    <property type="entry name" value="LysR-type_TF_proteobact-type"/>
</dbReference>
<feature type="domain" description="HTH lysR-type" evidence="5">
    <location>
        <begin position="1"/>
        <end position="59"/>
    </location>
</feature>
<dbReference type="InterPro" id="IPR005119">
    <property type="entry name" value="LysR_subst-bd"/>
</dbReference>
<evidence type="ECO:0000313" key="7">
    <source>
        <dbReference type="Proteomes" id="UP001431784"/>
    </source>
</evidence>
<dbReference type="InterPro" id="IPR036390">
    <property type="entry name" value="WH_DNA-bd_sf"/>
</dbReference>
<dbReference type="CDD" id="cd08476">
    <property type="entry name" value="PBP2_CrgA_like_7"/>
    <property type="match status" value="1"/>
</dbReference>
<organism evidence="6 7">
    <name type="scientific">Roseinatronobacter alkalisoli</name>
    <dbReference type="NCBI Taxonomy" id="3028235"/>
    <lineage>
        <taxon>Bacteria</taxon>
        <taxon>Pseudomonadati</taxon>
        <taxon>Pseudomonadota</taxon>
        <taxon>Alphaproteobacteria</taxon>
        <taxon>Rhodobacterales</taxon>
        <taxon>Paracoccaceae</taxon>
        <taxon>Roseinatronobacter</taxon>
    </lineage>
</organism>
<evidence type="ECO:0000256" key="4">
    <source>
        <dbReference type="ARBA" id="ARBA00023163"/>
    </source>
</evidence>
<dbReference type="PRINTS" id="PR00039">
    <property type="entry name" value="HTHLYSR"/>
</dbReference>
<accession>A0ABT5TD36</accession>
<evidence type="ECO:0000313" key="6">
    <source>
        <dbReference type="EMBL" id="MDD7972889.1"/>
    </source>
</evidence>
<dbReference type="Proteomes" id="UP001431784">
    <property type="component" value="Unassembled WGS sequence"/>
</dbReference>
<gene>
    <name evidence="6" type="ORF">PUT78_17490</name>
</gene>
<comment type="caution">
    <text evidence="6">The sequence shown here is derived from an EMBL/GenBank/DDBJ whole genome shotgun (WGS) entry which is preliminary data.</text>
</comment>
<keyword evidence="3" id="KW-0238">DNA-binding</keyword>
<name>A0ABT5TD36_9RHOB</name>
<sequence length="295" mass="32782">MDSLGSLNAFVQAAELRSFTAAGQKLGVSSSAISKSVARLEDRLGVRLLHRSTRTITLTPEGALFLERCRRIFCELEAAELELLQTRGMPSGKLRVSLPLVGMLMMPTITAFARAWPDIEMDLDFTDQRVDVIEEGFDAVVRTGEIRDSRLMTRMLGTFNYRLVGSPSYFAEHGRPRTVADLSKHRGLRHRFPSTGKIEEWPLHCDGKPKSAEIPTVTVASAIEPLIHLAEEGIGLACLPDFAIRDRLARGTLVSVLDDVVTHSGSFRILWPSSRHLSPKLRVFVDFMGENLFPP</sequence>
<dbReference type="RefSeq" id="WP_274353565.1">
    <property type="nucleotide sequence ID" value="NZ_JAQZSM010000021.1"/>
</dbReference>
<dbReference type="Gene3D" id="1.10.10.10">
    <property type="entry name" value="Winged helix-like DNA-binding domain superfamily/Winged helix DNA-binding domain"/>
    <property type="match status" value="1"/>
</dbReference>
<evidence type="ECO:0000256" key="3">
    <source>
        <dbReference type="ARBA" id="ARBA00023125"/>
    </source>
</evidence>
<dbReference type="Pfam" id="PF03466">
    <property type="entry name" value="LysR_substrate"/>
    <property type="match status" value="1"/>
</dbReference>
<evidence type="ECO:0000256" key="2">
    <source>
        <dbReference type="ARBA" id="ARBA00023015"/>
    </source>
</evidence>
<evidence type="ECO:0000256" key="1">
    <source>
        <dbReference type="ARBA" id="ARBA00009437"/>
    </source>
</evidence>